<dbReference type="NCBIfam" id="NF006043">
    <property type="entry name" value="PRK08186.1"/>
    <property type="match status" value="1"/>
</dbReference>
<dbReference type="PANTHER" id="PTHR11895:SF169">
    <property type="entry name" value="GLUTAMYL-TRNA(GLN) AMIDOTRANSFERASE"/>
    <property type="match status" value="1"/>
</dbReference>
<dbReference type="Pfam" id="PF01425">
    <property type="entry name" value="Amidase"/>
    <property type="match status" value="1"/>
</dbReference>
<protein>
    <submittedName>
        <fullName evidence="3">Allophanate hydrolase</fullName>
        <ecNumber evidence="3">3.5.1.54</ecNumber>
    </submittedName>
</protein>
<proteinExistence type="predicted"/>
<keyword evidence="4" id="KW-1185">Reference proteome</keyword>
<dbReference type="RefSeq" id="WP_320330407.1">
    <property type="nucleotide sequence ID" value="NZ_JAVRDO010000002.1"/>
</dbReference>
<sequence>MMGQQLGWTLEQWRQAYSSERLSPREALHSLRAELRGDDPAWIHIVSPGELDQQLERLEALPDARALPLYGIPFVVKDNIDVAGLPTTAACPAFSYIAAQDATSVARLRADGAIVLAKTNLDQFATGLVGTRSPYGAVPNPFNPAHVSGGSSSGSAVAVARGLVPFSLGTDTAGSGRVPAGFNNIVGLKPTRGRFSTHGVLPACRTLDCVSVFALTVEDAQTIAGILEGHDPADCYSRSAPLPARFPGDRPWLGIPRELPWFGDTQAQAAWEASLENIRRMGVELLELDFTPMRELAELLYGGPWVAERYAAIGPFFDQHAAEMNPVVRGILSRASEFSAVDSFQAEYRRAELTARIRSEMARVDALLVPTAPTHPTLEAVAADPVARNSELGTWTNFVNLADCAALSLPAGWRADGLPFGITLIAPAWQDDALAELARRWQTHAPWTLGATGKACQPSTAGTEVPPGYTRVAVVGAHLRGMPLNGQLTERHAHFVEQTFTASHYRLYALPGTTPPKPGLVRSSQGASIALELWDIPTHEFGSFVALIPAPLGIGTLTLQDGREVKGFICEGAAVEGAVDITHLGGWRAYIALRN</sequence>
<dbReference type="InterPro" id="IPR053844">
    <property type="entry name" value="AH_C"/>
</dbReference>
<dbReference type="Gene3D" id="3.10.490.10">
    <property type="entry name" value="Gamma-glutamyl cyclotransferase-like"/>
    <property type="match status" value="1"/>
</dbReference>
<organism evidence="3 4">
    <name type="scientific">Halopseudomonas formosensis</name>
    <dbReference type="NCBI Taxonomy" id="1002526"/>
    <lineage>
        <taxon>Bacteria</taxon>
        <taxon>Pseudomonadati</taxon>
        <taxon>Pseudomonadota</taxon>
        <taxon>Gammaproteobacteria</taxon>
        <taxon>Pseudomonadales</taxon>
        <taxon>Pseudomonadaceae</taxon>
        <taxon>Halopseudomonas</taxon>
    </lineage>
</organism>
<dbReference type="PANTHER" id="PTHR11895">
    <property type="entry name" value="TRANSAMIDASE"/>
    <property type="match status" value="1"/>
</dbReference>
<feature type="domain" description="Amidase" evidence="1">
    <location>
        <begin position="54"/>
        <end position="434"/>
    </location>
</feature>
<dbReference type="NCBIfam" id="TIGR02713">
    <property type="entry name" value="allophanate_hyd"/>
    <property type="match status" value="1"/>
</dbReference>
<dbReference type="InterPro" id="IPR023631">
    <property type="entry name" value="Amidase_dom"/>
</dbReference>
<feature type="domain" description="Allophanate hydrolase C-terminal" evidence="2">
    <location>
        <begin position="471"/>
        <end position="592"/>
    </location>
</feature>
<dbReference type="InterPro" id="IPR036928">
    <property type="entry name" value="AS_sf"/>
</dbReference>
<evidence type="ECO:0000259" key="2">
    <source>
        <dbReference type="Pfam" id="PF21986"/>
    </source>
</evidence>
<dbReference type="Proteomes" id="UP001281217">
    <property type="component" value="Unassembled WGS sequence"/>
</dbReference>
<dbReference type="Pfam" id="PF21986">
    <property type="entry name" value="AH_C"/>
    <property type="match status" value="1"/>
</dbReference>
<reference evidence="4" key="1">
    <citation type="submission" date="2023-07" db="EMBL/GenBank/DDBJ databases">
        <authorList>
            <person name="de Witt J."/>
        </authorList>
    </citation>
    <scope>NUCLEOTIDE SEQUENCE [LARGE SCALE GENOMIC DNA]</scope>
    <source>
        <strain evidence="4">FZJ</strain>
    </source>
</reference>
<dbReference type="Gene3D" id="1.20.58.1700">
    <property type="match status" value="1"/>
</dbReference>
<dbReference type="InterPro" id="IPR000120">
    <property type="entry name" value="Amidase"/>
</dbReference>
<dbReference type="GO" id="GO:0004039">
    <property type="term" value="F:allophanate hydrolase activity"/>
    <property type="evidence" value="ECO:0007669"/>
    <property type="project" value="UniProtKB-EC"/>
</dbReference>
<evidence type="ECO:0000313" key="3">
    <source>
        <dbReference type="EMBL" id="MDX9686135.1"/>
    </source>
</evidence>
<gene>
    <name evidence="3" type="primary">atzF</name>
    <name evidence="3" type="ORF">RED13_000516</name>
</gene>
<name>A0ABU5BUV5_9GAMM</name>
<keyword evidence="3" id="KW-0378">Hydrolase</keyword>
<dbReference type="InterPro" id="IPR014085">
    <property type="entry name" value="Allophanate_hydrolase"/>
</dbReference>
<accession>A0ABU5BUV5</accession>
<evidence type="ECO:0000313" key="4">
    <source>
        <dbReference type="Proteomes" id="UP001281217"/>
    </source>
</evidence>
<dbReference type="EMBL" id="JAVRDO010000002">
    <property type="protein sequence ID" value="MDX9686135.1"/>
    <property type="molecule type" value="Genomic_DNA"/>
</dbReference>
<dbReference type="Gene3D" id="3.90.1300.10">
    <property type="entry name" value="Amidase signature (AS) domain"/>
    <property type="match status" value="1"/>
</dbReference>
<dbReference type="SUPFAM" id="SSF75304">
    <property type="entry name" value="Amidase signature (AS) enzymes"/>
    <property type="match status" value="1"/>
</dbReference>
<comment type="caution">
    <text evidence="3">The sequence shown here is derived from an EMBL/GenBank/DDBJ whole genome shotgun (WGS) entry which is preliminary data.</text>
</comment>
<evidence type="ECO:0000259" key="1">
    <source>
        <dbReference type="Pfam" id="PF01425"/>
    </source>
</evidence>
<dbReference type="EC" id="3.5.1.54" evidence="3"/>